<keyword evidence="10" id="KW-1185">Reference proteome</keyword>
<dbReference type="InterPro" id="IPR002716">
    <property type="entry name" value="PIN_dom"/>
</dbReference>
<evidence type="ECO:0000256" key="4">
    <source>
        <dbReference type="ARBA" id="ARBA00022723"/>
    </source>
</evidence>
<evidence type="ECO:0000256" key="5">
    <source>
        <dbReference type="ARBA" id="ARBA00022801"/>
    </source>
</evidence>
<evidence type="ECO:0000256" key="1">
    <source>
        <dbReference type="ARBA" id="ARBA00001946"/>
    </source>
</evidence>
<dbReference type="InterPro" id="IPR029060">
    <property type="entry name" value="PIN-like_dom_sf"/>
</dbReference>
<reference evidence="9 10" key="1">
    <citation type="journal article" date="2019" name="Genome Biol. Evol.">
        <title>Day and night: Metabolic profiles and evolutionary relationships of six axenic non-marine cyanobacteria.</title>
        <authorList>
            <person name="Will S.E."/>
            <person name="Henke P."/>
            <person name="Boedeker C."/>
            <person name="Huang S."/>
            <person name="Brinkmann H."/>
            <person name="Rohde M."/>
            <person name="Jarek M."/>
            <person name="Friedl T."/>
            <person name="Seufert S."/>
            <person name="Schumacher M."/>
            <person name="Overmann J."/>
            <person name="Neumann-Schaal M."/>
            <person name="Petersen J."/>
        </authorList>
    </citation>
    <scope>NUCLEOTIDE SEQUENCE [LARGE SCALE GENOMIC DNA]</scope>
    <source>
        <strain evidence="9 10">SAG 1403-4b</strain>
    </source>
</reference>
<dbReference type="EMBL" id="RSCM01000011">
    <property type="protein sequence ID" value="RUS95204.1"/>
    <property type="molecule type" value="Genomic_DNA"/>
</dbReference>
<evidence type="ECO:0000259" key="8">
    <source>
        <dbReference type="Pfam" id="PF01850"/>
    </source>
</evidence>
<keyword evidence="5" id="KW-0378">Hydrolase</keyword>
<keyword evidence="6" id="KW-0460">Magnesium</keyword>
<sequence length="141" mass="16046">MQQWPENKTVNYLLDSNIVSYALKKNITINNKLRELSFLGSEIFISCITYYEIQRGLISLNATKQLVDFHGFCNDYPVLFLDNLEIIEKSCEIHAKLKAKGTPIQDADVLIAATAIVRDLILVSNDSDLLRIEGVNLENWL</sequence>
<dbReference type="Proteomes" id="UP000276103">
    <property type="component" value="Unassembled WGS sequence"/>
</dbReference>
<dbReference type="PANTHER" id="PTHR33653:SF1">
    <property type="entry name" value="RIBONUCLEASE VAPC2"/>
    <property type="match status" value="1"/>
</dbReference>
<comment type="cofactor">
    <cofactor evidence="1">
        <name>Mg(2+)</name>
        <dbReference type="ChEBI" id="CHEBI:18420"/>
    </cofactor>
</comment>
<name>A0A3S1BUQ7_ANAVA</name>
<dbReference type="Gene3D" id="3.40.50.1010">
    <property type="entry name" value="5'-nuclease"/>
    <property type="match status" value="1"/>
</dbReference>
<dbReference type="GO" id="GO:0004518">
    <property type="term" value="F:nuclease activity"/>
    <property type="evidence" value="ECO:0007669"/>
    <property type="project" value="UniProtKB-KW"/>
</dbReference>
<evidence type="ECO:0000256" key="7">
    <source>
        <dbReference type="ARBA" id="ARBA00038093"/>
    </source>
</evidence>
<protein>
    <submittedName>
        <fullName evidence="9">Twitching motility protein PilT</fullName>
    </submittedName>
</protein>
<feature type="domain" description="PIN" evidence="8">
    <location>
        <begin position="12"/>
        <end position="133"/>
    </location>
</feature>
<evidence type="ECO:0000256" key="2">
    <source>
        <dbReference type="ARBA" id="ARBA00022649"/>
    </source>
</evidence>
<evidence type="ECO:0000313" key="10">
    <source>
        <dbReference type="Proteomes" id="UP000276103"/>
    </source>
</evidence>
<dbReference type="AlphaFoldDB" id="A0A3S1BUQ7"/>
<keyword evidence="2" id="KW-1277">Toxin-antitoxin system</keyword>
<proteinExistence type="inferred from homology"/>
<dbReference type="SUPFAM" id="SSF88723">
    <property type="entry name" value="PIN domain-like"/>
    <property type="match status" value="1"/>
</dbReference>
<organism evidence="9 10">
    <name type="scientific">Trichormus variabilis SAG 1403-4b</name>
    <dbReference type="NCBI Taxonomy" id="447716"/>
    <lineage>
        <taxon>Bacteria</taxon>
        <taxon>Bacillati</taxon>
        <taxon>Cyanobacteriota</taxon>
        <taxon>Cyanophyceae</taxon>
        <taxon>Nostocales</taxon>
        <taxon>Nostocaceae</taxon>
        <taxon>Trichormus</taxon>
    </lineage>
</organism>
<accession>A0A3S1BUQ7</accession>
<evidence type="ECO:0000256" key="6">
    <source>
        <dbReference type="ARBA" id="ARBA00022842"/>
    </source>
</evidence>
<keyword evidence="4" id="KW-0479">Metal-binding</keyword>
<dbReference type="GO" id="GO:0046872">
    <property type="term" value="F:metal ion binding"/>
    <property type="evidence" value="ECO:0007669"/>
    <property type="project" value="UniProtKB-KW"/>
</dbReference>
<dbReference type="InterPro" id="IPR050556">
    <property type="entry name" value="Type_II_TA_system_RNase"/>
</dbReference>
<comment type="similarity">
    <text evidence="7">Belongs to the PINc/VapC protein family.</text>
</comment>
<keyword evidence="3" id="KW-0540">Nuclease</keyword>
<gene>
    <name evidence="9" type="primary">vapC</name>
    <name evidence="9" type="ORF">DSM107003_34040</name>
</gene>
<dbReference type="PANTHER" id="PTHR33653">
    <property type="entry name" value="RIBONUCLEASE VAPC2"/>
    <property type="match status" value="1"/>
</dbReference>
<dbReference type="GO" id="GO:0016787">
    <property type="term" value="F:hydrolase activity"/>
    <property type="evidence" value="ECO:0007669"/>
    <property type="project" value="UniProtKB-KW"/>
</dbReference>
<evidence type="ECO:0000256" key="3">
    <source>
        <dbReference type="ARBA" id="ARBA00022722"/>
    </source>
</evidence>
<comment type="caution">
    <text evidence="9">The sequence shown here is derived from an EMBL/GenBank/DDBJ whole genome shotgun (WGS) entry which is preliminary data.</text>
</comment>
<evidence type="ECO:0000313" key="9">
    <source>
        <dbReference type="EMBL" id="RUS95204.1"/>
    </source>
</evidence>
<dbReference type="Pfam" id="PF01850">
    <property type="entry name" value="PIN"/>
    <property type="match status" value="1"/>
</dbReference>
<dbReference type="CDD" id="cd18744">
    <property type="entry name" value="PIN_VapC4-5_FitB-like"/>
    <property type="match status" value="1"/>
</dbReference>